<dbReference type="RefSeq" id="WP_345061299.1">
    <property type="nucleotide sequence ID" value="NZ_BAABCN010000002.1"/>
</dbReference>
<dbReference type="InterPro" id="IPR011032">
    <property type="entry name" value="GroES-like_sf"/>
</dbReference>
<dbReference type="Pfam" id="PF00107">
    <property type="entry name" value="ADH_zinc_N"/>
    <property type="match status" value="1"/>
</dbReference>
<dbReference type="Pfam" id="PF08240">
    <property type="entry name" value="ADH_N"/>
    <property type="match status" value="1"/>
</dbReference>
<reference evidence="3" key="1">
    <citation type="journal article" date="2019" name="Int. J. Syst. Evol. Microbiol.">
        <title>The Global Catalogue of Microorganisms (GCM) 10K type strain sequencing project: providing services to taxonomists for standard genome sequencing and annotation.</title>
        <authorList>
            <consortium name="The Broad Institute Genomics Platform"/>
            <consortium name="The Broad Institute Genome Sequencing Center for Infectious Disease"/>
            <person name="Wu L."/>
            <person name="Ma J."/>
        </authorList>
    </citation>
    <scope>NUCLEOTIDE SEQUENCE [LARGE SCALE GENOMIC DNA]</scope>
    <source>
        <strain evidence="3">JCM 17021</strain>
    </source>
</reference>
<gene>
    <name evidence="2" type="ORF">GCM10022381_01450</name>
</gene>
<dbReference type="SUPFAM" id="SSF50129">
    <property type="entry name" value="GroES-like"/>
    <property type="match status" value="1"/>
</dbReference>
<dbReference type="SMART" id="SM00829">
    <property type="entry name" value="PKS_ER"/>
    <property type="match status" value="1"/>
</dbReference>
<dbReference type="PANTHER" id="PTHR43677:SF4">
    <property type="entry name" value="QUINONE OXIDOREDUCTASE-LIKE PROTEIN 2"/>
    <property type="match status" value="1"/>
</dbReference>
<dbReference type="PROSITE" id="PS01162">
    <property type="entry name" value="QOR_ZETA_CRYSTAL"/>
    <property type="match status" value="1"/>
</dbReference>
<protein>
    <submittedName>
        <fullName evidence="2">NADPH:quinone oxidoreductase family protein</fullName>
    </submittedName>
</protein>
<dbReference type="EMBL" id="BAABCN010000002">
    <property type="protein sequence ID" value="GAA3860753.1"/>
    <property type="molecule type" value="Genomic_DNA"/>
</dbReference>
<dbReference type="InterPro" id="IPR051397">
    <property type="entry name" value="Zn-ADH-like_protein"/>
</dbReference>
<sequence>MIELKSKMFAVRNTTHGGPRLLAVEKVALPHRVAGEVLVEVHAAGVAYPDVLQSRGEYQLRVPLPFTIGCEFAGVVVDADADSGFRPGQRVLGVTASGAFAEYVVAPADRVLPLPDEVDFVTAAGMPINVLTAEFALGERGKLRGGETVLIHGAAGGLGIALTQQAKLLGANVIAVVSTPEKAELARRVGADATISPYDFLTETRRLTEGRGVDMVCDPVGGERFTDSLRALSTRGRLLVLGFTGGSIPTVRVNRLLLTNTSIIGVAWEGLMPVSSVSLPDQWERLSAHIGAGAVEPVISEVMAFEHAPEAVAALDERRARGKIVLAVRRPA</sequence>
<dbReference type="InterPro" id="IPR036291">
    <property type="entry name" value="NAD(P)-bd_dom_sf"/>
</dbReference>
<dbReference type="SUPFAM" id="SSF51735">
    <property type="entry name" value="NAD(P)-binding Rossmann-fold domains"/>
    <property type="match status" value="1"/>
</dbReference>
<dbReference type="PANTHER" id="PTHR43677">
    <property type="entry name" value="SHORT-CHAIN DEHYDROGENASE/REDUCTASE"/>
    <property type="match status" value="1"/>
</dbReference>
<feature type="domain" description="Enoyl reductase (ER)" evidence="1">
    <location>
        <begin position="17"/>
        <end position="326"/>
    </location>
</feature>
<dbReference type="Gene3D" id="3.40.50.720">
    <property type="entry name" value="NAD(P)-binding Rossmann-like Domain"/>
    <property type="match status" value="1"/>
</dbReference>
<evidence type="ECO:0000313" key="3">
    <source>
        <dbReference type="Proteomes" id="UP001501803"/>
    </source>
</evidence>
<accession>A0ABP7JZX5</accession>
<organism evidence="2 3">
    <name type="scientific">Leifsonia kafniensis</name>
    <dbReference type="NCBI Taxonomy" id="475957"/>
    <lineage>
        <taxon>Bacteria</taxon>
        <taxon>Bacillati</taxon>
        <taxon>Actinomycetota</taxon>
        <taxon>Actinomycetes</taxon>
        <taxon>Micrococcales</taxon>
        <taxon>Microbacteriaceae</taxon>
        <taxon>Leifsonia</taxon>
    </lineage>
</organism>
<comment type="caution">
    <text evidence="2">The sequence shown here is derived from an EMBL/GenBank/DDBJ whole genome shotgun (WGS) entry which is preliminary data.</text>
</comment>
<name>A0ABP7JZX5_9MICO</name>
<dbReference type="Proteomes" id="UP001501803">
    <property type="component" value="Unassembled WGS sequence"/>
</dbReference>
<evidence type="ECO:0000259" key="1">
    <source>
        <dbReference type="SMART" id="SM00829"/>
    </source>
</evidence>
<dbReference type="InterPro" id="IPR020843">
    <property type="entry name" value="ER"/>
</dbReference>
<dbReference type="CDD" id="cd08241">
    <property type="entry name" value="QOR1"/>
    <property type="match status" value="1"/>
</dbReference>
<dbReference type="Gene3D" id="3.90.180.10">
    <property type="entry name" value="Medium-chain alcohol dehydrogenases, catalytic domain"/>
    <property type="match status" value="1"/>
</dbReference>
<dbReference type="InterPro" id="IPR002364">
    <property type="entry name" value="Quin_OxRdtase/zeta-crystal_CS"/>
</dbReference>
<proteinExistence type="predicted"/>
<keyword evidence="3" id="KW-1185">Reference proteome</keyword>
<dbReference type="InterPro" id="IPR013149">
    <property type="entry name" value="ADH-like_C"/>
</dbReference>
<evidence type="ECO:0000313" key="2">
    <source>
        <dbReference type="EMBL" id="GAA3860753.1"/>
    </source>
</evidence>
<dbReference type="InterPro" id="IPR013154">
    <property type="entry name" value="ADH-like_N"/>
</dbReference>